<dbReference type="RefSeq" id="WP_070430240.1">
    <property type="nucleotide sequence ID" value="NZ_VYWO01000002.1"/>
</dbReference>
<dbReference type="OrthoDB" id="2136369at2"/>
<accession>A0A5N1GK81</accession>
<protein>
    <submittedName>
        <fullName evidence="2">Uncharacterized protein</fullName>
    </submittedName>
</protein>
<evidence type="ECO:0000313" key="2">
    <source>
        <dbReference type="EMBL" id="KAA9301212.1"/>
    </source>
</evidence>
<gene>
    <name evidence="2" type="ORF">F6I03_04920</name>
</gene>
<feature type="compositionally biased region" description="Basic and acidic residues" evidence="1">
    <location>
        <begin position="171"/>
        <end position="184"/>
    </location>
</feature>
<name>A0A5N1GK81_9LACT</name>
<organism evidence="2 3">
    <name type="scientific">Aerococcus sanguinicola</name>
    <dbReference type="NCBI Taxonomy" id="119206"/>
    <lineage>
        <taxon>Bacteria</taxon>
        <taxon>Bacillati</taxon>
        <taxon>Bacillota</taxon>
        <taxon>Bacilli</taxon>
        <taxon>Lactobacillales</taxon>
        <taxon>Aerococcaceae</taxon>
        <taxon>Aerococcus</taxon>
    </lineage>
</organism>
<feature type="region of interest" description="Disordered" evidence="1">
    <location>
        <begin position="68"/>
        <end position="95"/>
    </location>
</feature>
<reference evidence="2 3" key="1">
    <citation type="submission" date="2019-09" db="EMBL/GenBank/DDBJ databases">
        <title>Draft genome sequence assemblies of isolates from the urinary tract.</title>
        <authorList>
            <person name="Mores C.R."/>
            <person name="Putonti C."/>
            <person name="Wolfe A.J."/>
        </authorList>
    </citation>
    <scope>NUCLEOTIDE SEQUENCE [LARGE SCALE GENOMIC DNA]</scope>
    <source>
        <strain evidence="2 3">UMB623</strain>
    </source>
</reference>
<feature type="compositionally biased region" description="Polar residues" evidence="1">
    <location>
        <begin position="73"/>
        <end position="87"/>
    </location>
</feature>
<sequence>MMKRYTVTADVNSEKFGQGTLVAELNEDDFIRYANLSDQEKLDFLKDKGARFQVDVKDLEDKDVANYSVKASEGSSPRQASTSQPQVSRKMRVNVNGQDTGWVDVTEENQAQYDAMMDRFNQMHQRFNQEFNNFFPSFRRGNFLDLGRPFFEGLSAPESQEQDQSSEGQAESDKEASGDSEKDE</sequence>
<feature type="region of interest" description="Disordered" evidence="1">
    <location>
        <begin position="149"/>
        <end position="184"/>
    </location>
</feature>
<dbReference type="Proteomes" id="UP000327148">
    <property type="component" value="Unassembled WGS sequence"/>
</dbReference>
<evidence type="ECO:0000313" key="3">
    <source>
        <dbReference type="Proteomes" id="UP000327148"/>
    </source>
</evidence>
<feature type="compositionally biased region" description="Low complexity" evidence="1">
    <location>
        <begin position="158"/>
        <end position="169"/>
    </location>
</feature>
<dbReference type="AlphaFoldDB" id="A0A5N1GK81"/>
<dbReference type="EMBL" id="VYWO01000002">
    <property type="protein sequence ID" value="KAA9301212.1"/>
    <property type="molecule type" value="Genomic_DNA"/>
</dbReference>
<proteinExistence type="predicted"/>
<evidence type="ECO:0000256" key="1">
    <source>
        <dbReference type="SAM" id="MobiDB-lite"/>
    </source>
</evidence>
<comment type="caution">
    <text evidence="2">The sequence shown here is derived from an EMBL/GenBank/DDBJ whole genome shotgun (WGS) entry which is preliminary data.</text>
</comment>